<feature type="domain" description="Methionyl/Valyl/Leucyl/Isoleucyl-tRNA synthetase anticodon-binding" evidence="9">
    <location>
        <begin position="728"/>
        <end position="866"/>
    </location>
</feature>
<dbReference type="Pfam" id="PF00133">
    <property type="entry name" value="tRNA-synt_1"/>
    <property type="match status" value="1"/>
</dbReference>
<dbReference type="InterPro" id="IPR002300">
    <property type="entry name" value="aa-tRNA-synth_Ia"/>
</dbReference>
<dbReference type="SUPFAM" id="SSF47323">
    <property type="entry name" value="Anticodon-binding domain of a subclass of class I aminoacyl-tRNA synthetases"/>
    <property type="match status" value="1"/>
</dbReference>
<dbReference type="SUPFAM" id="SSF52374">
    <property type="entry name" value="Nucleotidylyl transferase"/>
    <property type="match status" value="1"/>
</dbReference>
<evidence type="ECO:0000256" key="2">
    <source>
        <dbReference type="ARBA" id="ARBA00022598"/>
    </source>
</evidence>
<evidence type="ECO:0000256" key="7">
    <source>
        <dbReference type="ARBA" id="ARBA00032665"/>
    </source>
</evidence>
<dbReference type="InterPro" id="IPR033708">
    <property type="entry name" value="Anticodon_Ile_BEm"/>
</dbReference>
<dbReference type="GO" id="GO:0005739">
    <property type="term" value="C:mitochondrion"/>
    <property type="evidence" value="ECO:0007669"/>
    <property type="project" value="TreeGrafter"/>
</dbReference>
<dbReference type="InterPro" id="IPR002301">
    <property type="entry name" value="Ile-tRNA-ligase"/>
</dbReference>
<dbReference type="InterPro" id="IPR023585">
    <property type="entry name" value="Ile-tRNA-ligase_type1"/>
</dbReference>
<accession>A0A376B394</accession>
<evidence type="ECO:0000259" key="9">
    <source>
        <dbReference type="Pfam" id="PF08264"/>
    </source>
</evidence>
<keyword evidence="4" id="KW-0067">ATP-binding</keyword>
<keyword evidence="5" id="KW-0648">Protein biosynthesis</keyword>
<reference evidence="11" key="1">
    <citation type="submission" date="2018-06" db="EMBL/GenBank/DDBJ databases">
        <authorList>
            <person name="Guldener U."/>
        </authorList>
    </citation>
    <scope>NUCLEOTIDE SEQUENCE [LARGE SCALE GENOMIC DNA]</scope>
    <source>
        <strain evidence="11">UTAD17</strain>
    </source>
</reference>
<dbReference type="Gene3D" id="1.10.10.830">
    <property type="entry name" value="Ile-tRNA synthetase CP2 domain-like"/>
    <property type="match status" value="1"/>
</dbReference>
<dbReference type="HAMAP" id="MF_02002">
    <property type="entry name" value="Ile_tRNA_synth_type1"/>
    <property type="match status" value="1"/>
</dbReference>
<gene>
    <name evidence="10" type="ORF">SCODWIG_00361</name>
</gene>
<dbReference type="PANTHER" id="PTHR42765:SF1">
    <property type="entry name" value="ISOLEUCINE--TRNA LIGASE, MITOCHONDRIAL"/>
    <property type="match status" value="1"/>
</dbReference>
<evidence type="ECO:0000256" key="3">
    <source>
        <dbReference type="ARBA" id="ARBA00022741"/>
    </source>
</evidence>
<dbReference type="VEuPathDB" id="FungiDB:SCODWIG_00361"/>
<evidence type="ECO:0000313" key="11">
    <source>
        <dbReference type="Proteomes" id="UP000262825"/>
    </source>
</evidence>
<proteinExistence type="inferred from homology"/>
<evidence type="ECO:0000256" key="1">
    <source>
        <dbReference type="ARBA" id="ARBA00013165"/>
    </source>
</evidence>
<dbReference type="InterPro" id="IPR050081">
    <property type="entry name" value="Ile-tRNA_ligase"/>
</dbReference>
<dbReference type="GO" id="GO:0032543">
    <property type="term" value="P:mitochondrial translation"/>
    <property type="evidence" value="ECO:0007669"/>
    <property type="project" value="TreeGrafter"/>
</dbReference>
<evidence type="ECO:0000256" key="4">
    <source>
        <dbReference type="ARBA" id="ARBA00022840"/>
    </source>
</evidence>
<dbReference type="InterPro" id="IPR014729">
    <property type="entry name" value="Rossmann-like_a/b/a_fold"/>
</dbReference>
<dbReference type="Gene3D" id="3.90.740.10">
    <property type="entry name" value="Valyl/Leucyl/Isoleucyl-tRNA synthetase, editing domain"/>
    <property type="match status" value="1"/>
</dbReference>
<dbReference type="GO" id="GO:0002161">
    <property type="term" value="F:aminoacyl-tRNA deacylase activity"/>
    <property type="evidence" value="ECO:0007669"/>
    <property type="project" value="InterPro"/>
</dbReference>
<protein>
    <recommendedName>
        <fullName evidence="1">isoleucine--tRNA ligase</fullName>
        <ecNumber evidence="1">6.1.1.5</ecNumber>
    </recommendedName>
    <alternativeName>
        <fullName evidence="7">Isoleucyl-tRNA synthetase</fullName>
    </alternativeName>
</protein>
<dbReference type="InterPro" id="IPR009008">
    <property type="entry name" value="Val/Leu/Ile-tRNA-synth_edit"/>
</dbReference>
<dbReference type="NCBIfam" id="TIGR00392">
    <property type="entry name" value="ileS"/>
    <property type="match status" value="1"/>
</dbReference>
<dbReference type="GO" id="GO:0000049">
    <property type="term" value="F:tRNA binding"/>
    <property type="evidence" value="ECO:0007669"/>
    <property type="project" value="InterPro"/>
</dbReference>
<evidence type="ECO:0000256" key="6">
    <source>
        <dbReference type="ARBA" id="ARBA00023146"/>
    </source>
</evidence>
<sequence>MLKHSYQKTLNLPRTKFPNRSNITNTINKLIPQSSSKLYQEQYQEILSLSSNQNKNNIRDKIFILHDGPPYANGDLHFGHALNKVLKDIINRFQLTCKQKYIWYKPGWDCHGLPIELKALSKLNRDDLSPLKIRKLAKEHALKQVKIQSKQFEKLGILTNWEDRYLTLNPVYELNQLEIFKKMVFNGLIKRQKKPVYWGTVTETALAEGELEYNDNHISIAAYVKFPISDDNRVFPANSKLLIWTSTPWTLFSNRAICFNENFEYCLLSKKKDKKEYLIVEKDLFDRGSIPEVNAAEYETVEVFKGSDKLGRVTYTNPLYDADNCHITFPVLHGAHVTKTAGTGLVHTAPGHGQDDYLLGLKNNLEIYSPVDHKGNYILDENWPSKHIFKNSKVNSTFNVLDPTTTDTILKYLSENNHLLKAHKYMHSYPYDWRSKKPVIIRSTPQWFADLSDIKPLALQSLSTVNFYPARGKTRLSSFIKSRNEWCISRQRSWGVPIPFFYNKSDPDEILMNLETVDHVIEVIRAKGIDSWFVEQDDISEWLPDKYKHLGATYAKAKDTIDVWFDSGSSWTELQQKNIIKNDGMDVIADVYLEGSDQHRGWFQSSLLTKIGSTLKPIAPYKQIITHGFTLDENGIKMSKSIGNIIAPIEIIKGSEGKKLPPLGVDGLRLLVASSNFSTDISVGPTIMKHIAEGLKKIRLSFKFMLGNLNNFDAAHDLLPIEELRGLDKYVLKGTDELMRECKEYYEGYNFSKILTSIQFHLNNELSAFYFNIIKDSLYSDKSNCLKRLQIQSTLYYIFDVYRAILGPIIPIMIQEAYNYSPFNTTIVDKAICDGKSPFTRPWPVFPEINVDYKLEMEILNEFNKLYARFIKLEENNTTVTKTVQTKVNIYISSISNTRFDLDELKDLLQVADISVICSLPSVINENSMSELSSGEKNHIVLEIVKSFDKECPRCWKHNVEEGHELCERCEDVIDAKKP</sequence>
<dbReference type="PRINTS" id="PR00984">
    <property type="entry name" value="TRNASYNTHILE"/>
</dbReference>
<dbReference type="Gene3D" id="3.40.50.620">
    <property type="entry name" value="HUPs"/>
    <property type="match status" value="2"/>
</dbReference>
<dbReference type="AlphaFoldDB" id="A0A376B394"/>
<dbReference type="OrthoDB" id="10264412at2759"/>
<evidence type="ECO:0000313" key="10">
    <source>
        <dbReference type="EMBL" id="SSD58600.1"/>
    </source>
</evidence>
<dbReference type="InterPro" id="IPR009080">
    <property type="entry name" value="tRNAsynth_Ia_anticodon-bd"/>
</dbReference>
<dbReference type="EC" id="6.1.1.5" evidence="1"/>
<dbReference type="GO" id="GO:0005524">
    <property type="term" value="F:ATP binding"/>
    <property type="evidence" value="ECO:0007669"/>
    <property type="project" value="UniProtKB-KW"/>
</dbReference>
<dbReference type="InterPro" id="IPR013155">
    <property type="entry name" value="M/V/L/I-tRNA-synth_anticd-bd"/>
</dbReference>
<keyword evidence="2 10" id="KW-0436">Ligase</keyword>
<name>A0A376B394_9ASCO</name>
<dbReference type="CDD" id="cd07960">
    <property type="entry name" value="Anticodon_Ia_Ile_BEm"/>
    <property type="match status" value="1"/>
</dbReference>
<dbReference type="PANTHER" id="PTHR42765">
    <property type="entry name" value="SOLEUCYL-TRNA SYNTHETASE"/>
    <property type="match status" value="1"/>
</dbReference>
<keyword evidence="3" id="KW-0547">Nucleotide-binding</keyword>
<dbReference type="EMBL" id="UFAJ01000028">
    <property type="protein sequence ID" value="SSD58600.1"/>
    <property type="molecule type" value="Genomic_DNA"/>
</dbReference>
<keyword evidence="6" id="KW-0030">Aminoacyl-tRNA synthetase</keyword>
<organism evidence="10 11">
    <name type="scientific">Saccharomycodes ludwigii</name>
    <dbReference type="NCBI Taxonomy" id="36035"/>
    <lineage>
        <taxon>Eukaryota</taxon>
        <taxon>Fungi</taxon>
        <taxon>Dikarya</taxon>
        <taxon>Ascomycota</taxon>
        <taxon>Saccharomycotina</taxon>
        <taxon>Saccharomycetes</taxon>
        <taxon>Saccharomycodales</taxon>
        <taxon>Saccharomycodaceae</taxon>
        <taxon>Saccharomycodes</taxon>
    </lineage>
</organism>
<dbReference type="Pfam" id="PF08264">
    <property type="entry name" value="Anticodon_1"/>
    <property type="match status" value="1"/>
</dbReference>
<evidence type="ECO:0000259" key="8">
    <source>
        <dbReference type="Pfam" id="PF00133"/>
    </source>
</evidence>
<dbReference type="GO" id="GO:0004822">
    <property type="term" value="F:isoleucine-tRNA ligase activity"/>
    <property type="evidence" value="ECO:0007669"/>
    <property type="project" value="UniProtKB-EC"/>
</dbReference>
<feature type="domain" description="Aminoacyl-tRNA synthetase class Ia" evidence="8">
    <location>
        <begin position="54"/>
        <end position="683"/>
    </location>
</feature>
<evidence type="ECO:0000256" key="5">
    <source>
        <dbReference type="ARBA" id="ARBA00022917"/>
    </source>
</evidence>
<keyword evidence="11" id="KW-1185">Reference proteome</keyword>
<dbReference type="SUPFAM" id="SSF50677">
    <property type="entry name" value="ValRS/IleRS/LeuRS editing domain"/>
    <property type="match status" value="1"/>
</dbReference>
<dbReference type="Proteomes" id="UP000262825">
    <property type="component" value="Unassembled WGS sequence"/>
</dbReference>
<dbReference type="GO" id="GO:0006428">
    <property type="term" value="P:isoleucyl-tRNA aminoacylation"/>
    <property type="evidence" value="ECO:0007669"/>
    <property type="project" value="InterPro"/>
</dbReference>
<dbReference type="Gene3D" id="1.10.730.20">
    <property type="match status" value="1"/>
</dbReference>